<proteinExistence type="predicted"/>
<dbReference type="InterPro" id="IPR041682">
    <property type="entry name" value="AAA_14"/>
</dbReference>
<evidence type="ECO:0000259" key="1">
    <source>
        <dbReference type="Pfam" id="PF13173"/>
    </source>
</evidence>
<keyword evidence="4" id="KW-1185">Reference proteome</keyword>
<feature type="domain" description="DUF4143" evidence="2">
    <location>
        <begin position="227"/>
        <end position="405"/>
    </location>
</feature>
<dbReference type="AlphaFoldDB" id="A0A261FZG0"/>
<dbReference type="Pfam" id="PF13635">
    <property type="entry name" value="DUF4143"/>
    <property type="match status" value="1"/>
</dbReference>
<protein>
    <submittedName>
        <fullName evidence="3">ATPase</fullName>
    </submittedName>
</protein>
<dbReference type="InterPro" id="IPR025420">
    <property type="entry name" value="DUF4143"/>
</dbReference>
<dbReference type="InterPro" id="IPR027417">
    <property type="entry name" value="P-loop_NTPase"/>
</dbReference>
<dbReference type="Proteomes" id="UP000216074">
    <property type="component" value="Unassembled WGS sequence"/>
</dbReference>
<dbReference type="Pfam" id="PF13173">
    <property type="entry name" value="AAA_14"/>
    <property type="match status" value="1"/>
</dbReference>
<name>A0A261FZG0_9BIFI</name>
<sequence length="454" mass="52340">MLRRKMLDKLISWKTKSQGREALLIEGARRVGKSTIVEEFGRTQYRSYILVDFARLPRDIRDVFDNQRDDLDTFFLMLSAYYRTKLVRRESLIIFDEVQQYPQAREMIKYLVADGRYDYVETGSLISIKKNVADIVIPSEERKLDMGPLDFEEFCWAMSEELLADAIRGAFESLTALPDALHKRAARLWREYLLVGGMPQAVVSYVEHRDFGDVDDIKRGILQLYSDDIGKFAGGDAARVRGIFAQVPGQLSKHEKRFMLSSIDVAARMREYDAAFFWLEDARLVNICRNATDPTVGLGLYADSRSFKCYLADTGLLVSQIFADRETTTDDVYRDILFGKLAINEGMFTENAVAQQLRANGRALYFFSRNNREDATRTMEIDFLIVRDYDNAALKPRISPIEVKSTKRYGVSSLDKFRNLYGSKRLGKEYVLHPRQLEVEGERVRLPLYMAHCL</sequence>
<accession>A0A261FZG0</accession>
<organism evidence="3 4">
    <name type="scientific">Bifidobacterium hapali</name>
    <dbReference type="NCBI Taxonomy" id="1630172"/>
    <lineage>
        <taxon>Bacteria</taxon>
        <taxon>Bacillati</taxon>
        <taxon>Actinomycetota</taxon>
        <taxon>Actinomycetes</taxon>
        <taxon>Bifidobacteriales</taxon>
        <taxon>Bifidobacteriaceae</taxon>
        <taxon>Bifidobacterium</taxon>
    </lineage>
</organism>
<dbReference type="PANTHER" id="PTHR33295">
    <property type="entry name" value="ATPASE"/>
    <property type="match status" value="1"/>
</dbReference>
<gene>
    <name evidence="3" type="ORF">BHAP_1125</name>
</gene>
<comment type="caution">
    <text evidence="3">The sequence shown here is derived from an EMBL/GenBank/DDBJ whole genome shotgun (WGS) entry which is preliminary data.</text>
</comment>
<dbReference type="RefSeq" id="WP_094729757.1">
    <property type="nucleotide sequence ID" value="NZ_MWWY01000023.1"/>
</dbReference>
<evidence type="ECO:0000259" key="2">
    <source>
        <dbReference type="Pfam" id="PF13635"/>
    </source>
</evidence>
<dbReference type="SUPFAM" id="SSF52540">
    <property type="entry name" value="P-loop containing nucleoside triphosphate hydrolases"/>
    <property type="match status" value="1"/>
</dbReference>
<dbReference type="EMBL" id="MWWY01000023">
    <property type="protein sequence ID" value="OZG64375.1"/>
    <property type="molecule type" value="Genomic_DNA"/>
</dbReference>
<dbReference type="PANTHER" id="PTHR33295:SF7">
    <property type="entry name" value="ATPASE"/>
    <property type="match status" value="1"/>
</dbReference>
<dbReference type="OrthoDB" id="9804306at2"/>
<evidence type="ECO:0000313" key="3">
    <source>
        <dbReference type="EMBL" id="OZG64375.1"/>
    </source>
</evidence>
<evidence type="ECO:0000313" key="4">
    <source>
        <dbReference type="Proteomes" id="UP000216074"/>
    </source>
</evidence>
<feature type="domain" description="AAA" evidence="1">
    <location>
        <begin position="20"/>
        <end position="155"/>
    </location>
</feature>
<reference evidence="3 4" key="1">
    <citation type="journal article" date="2017" name="BMC Genomics">
        <title>Comparative genomic and phylogenomic analyses of the Bifidobacteriaceae family.</title>
        <authorList>
            <person name="Lugli G.A."/>
            <person name="Milani C."/>
            <person name="Turroni F."/>
            <person name="Duranti S."/>
            <person name="Mancabelli L."/>
            <person name="Mangifesta M."/>
            <person name="Ferrario C."/>
            <person name="Modesto M."/>
            <person name="Mattarelli P."/>
            <person name="Jiri K."/>
            <person name="van Sinderen D."/>
            <person name="Ventura M."/>
        </authorList>
    </citation>
    <scope>NUCLEOTIDE SEQUENCE [LARGE SCALE GENOMIC DNA]</scope>
    <source>
        <strain evidence="3 4">DSM 100202</strain>
    </source>
</reference>